<dbReference type="PROSITE" id="PS50244">
    <property type="entry name" value="S5A_REDUCTASE"/>
    <property type="match status" value="1"/>
</dbReference>
<evidence type="ECO:0000256" key="7">
    <source>
        <dbReference type="SAM" id="Phobius"/>
    </source>
</evidence>
<evidence type="ECO:0000259" key="8">
    <source>
        <dbReference type="Pfam" id="PF02544"/>
    </source>
</evidence>
<evidence type="ECO:0000313" key="10">
    <source>
        <dbReference type="RefSeq" id="XP_022110729.1"/>
    </source>
</evidence>
<evidence type="ECO:0000256" key="5">
    <source>
        <dbReference type="ARBA" id="ARBA00023136"/>
    </source>
</evidence>
<evidence type="ECO:0000256" key="4">
    <source>
        <dbReference type="ARBA" id="ARBA00022989"/>
    </source>
</evidence>
<feature type="region of interest" description="Disordered" evidence="6">
    <location>
        <begin position="1"/>
        <end position="27"/>
    </location>
</feature>
<proteinExistence type="inferred from homology"/>
<dbReference type="Gene3D" id="1.20.120.1630">
    <property type="match status" value="1"/>
</dbReference>
<name>A0A8B7ZZ77_ACAPL</name>
<sequence length="287" mass="31872">MPRHSRKRAMAAASSHDSPESDPVKGAGDSFARKACLSEAHTTSTGFSPVVVSSVAYIGTIASFLIASLVPGLPKLPFPVVGCMVTANSGKFGVWQPGAHTIFMGLYVAHFIRRTLEVLFVHRFKRRMSLTETLGAPVYYWTFGFWAGWALRPDLGYINTHIAIFSVGIVIFIFGEVGNCTAHIQLRMLRSGTTEGRQSSLSSGHVIPRSLLFSLVSCPHYTCEIISWLGFFLATWTLNGALFLVATIITLTVYSHKHHRRYKEEFDGRDGRELYPKVRKALIPFIF</sequence>
<keyword evidence="9" id="KW-1185">Reference proteome</keyword>
<keyword evidence="4 7" id="KW-1133">Transmembrane helix</keyword>
<feature type="transmembrane region" description="Helical" evidence="7">
    <location>
        <begin position="93"/>
        <end position="112"/>
    </location>
</feature>
<evidence type="ECO:0000256" key="2">
    <source>
        <dbReference type="ARBA" id="ARBA00007742"/>
    </source>
</evidence>
<keyword evidence="3 7" id="KW-0812">Transmembrane</keyword>
<reference evidence="10" key="1">
    <citation type="submission" date="2025-08" db="UniProtKB">
        <authorList>
            <consortium name="RefSeq"/>
        </authorList>
    </citation>
    <scope>IDENTIFICATION</scope>
</reference>
<dbReference type="InterPro" id="IPR001104">
    <property type="entry name" value="3-oxo-5_a-steroid_4-DH_C"/>
</dbReference>
<evidence type="ECO:0000256" key="6">
    <source>
        <dbReference type="SAM" id="MobiDB-lite"/>
    </source>
</evidence>
<dbReference type="Pfam" id="PF02544">
    <property type="entry name" value="Steroid_dh"/>
    <property type="match status" value="1"/>
</dbReference>
<dbReference type="AlphaFoldDB" id="A0A8B7ZZ77"/>
<dbReference type="Proteomes" id="UP000694845">
    <property type="component" value="Unplaced"/>
</dbReference>
<evidence type="ECO:0000313" key="9">
    <source>
        <dbReference type="Proteomes" id="UP000694845"/>
    </source>
</evidence>
<dbReference type="GO" id="GO:0016020">
    <property type="term" value="C:membrane"/>
    <property type="evidence" value="ECO:0007669"/>
    <property type="project" value="UniProtKB-SubCell"/>
</dbReference>
<dbReference type="PANTHER" id="PTHR10556:SF35">
    <property type="entry name" value="3-OXO-5-ALPHA-STEROID 4-DEHYDROGENASE FAMILY PROTEIN"/>
    <property type="match status" value="1"/>
</dbReference>
<dbReference type="GO" id="GO:0006629">
    <property type="term" value="P:lipid metabolic process"/>
    <property type="evidence" value="ECO:0007669"/>
    <property type="project" value="InterPro"/>
</dbReference>
<feature type="transmembrane region" description="Helical" evidence="7">
    <location>
        <begin position="163"/>
        <end position="186"/>
    </location>
</feature>
<comment type="similarity">
    <text evidence="2">Belongs to the steroid 5-alpha reductase family.</text>
</comment>
<gene>
    <name evidence="10" type="primary">LOC110990173</name>
</gene>
<dbReference type="RefSeq" id="XP_022110729.1">
    <property type="nucleotide sequence ID" value="XM_022255037.1"/>
</dbReference>
<dbReference type="InterPro" id="IPR039357">
    <property type="entry name" value="SRD5A/TECR"/>
</dbReference>
<feature type="transmembrane region" description="Helical" evidence="7">
    <location>
        <begin position="50"/>
        <end position="73"/>
    </location>
</feature>
<dbReference type="GeneID" id="110990173"/>
<feature type="transmembrane region" description="Helical" evidence="7">
    <location>
        <begin position="228"/>
        <end position="254"/>
    </location>
</feature>
<dbReference type="KEGG" id="aplc:110990173"/>
<dbReference type="PANTHER" id="PTHR10556">
    <property type="entry name" value="3-OXO-5-ALPHA-STEROID 4-DEHYDROGENASE"/>
    <property type="match status" value="1"/>
</dbReference>
<dbReference type="GO" id="GO:0016627">
    <property type="term" value="F:oxidoreductase activity, acting on the CH-CH group of donors"/>
    <property type="evidence" value="ECO:0007669"/>
    <property type="project" value="InterPro"/>
</dbReference>
<comment type="subcellular location">
    <subcellularLocation>
        <location evidence="1">Membrane</location>
        <topology evidence="1">Multi-pass membrane protein</topology>
    </subcellularLocation>
</comment>
<organism evidence="9 10">
    <name type="scientific">Acanthaster planci</name>
    <name type="common">Crown-of-thorns starfish</name>
    <dbReference type="NCBI Taxonomy" id="133434"/>
    <lineage>
        <taxon>Eukaryota</taxon>
        <taxon>Metazoa</taxon>
        <taxon>Echinodermata</taxon>
        <taxon>Eleutherozoa</taxon>
        <taxon>Asterozoa</taxon>
        <taxon>Asteroidea</taxon>
        <taxon>Valvatacea</taxon>
        <taxon>Valvatida</taxon>
        <taxon>Acanthasteridae</taxon>
        <taxon>Acanthaster</taxon>
    </lineage>
</organism>
<protein>
    <submittedName>
        <fullName evidence="10">Very-long-chain enoyl-CoA reductase-like</fullName>
    </submittedName>
</protein>
<feature type="domain" description="3-oxo-5-alpha-steroid 4-dehydrogenase C-terminal" evidence="8">
    <location>
        <begin position="128"/>
        <end position="287"/>
    </location>
</feature>
<dbReference type="OrthoDB" id="540503at2759"/>
<evidence type="ECO:0000256" key="3">
    <source>
        <dbReference type="ARBA" id="ARBA00022692"/>
    </source>
</evidence>
<evidence type="ECO:0000256" key="1">
    <source>
        <dbReference type="ARBA" id="ARBA00004141"/>
    </source>
</evidence>
<accession>A0A8B7ZZ77</accession>
<feature type="transmembrane region" description="Helical" evidence="7">
    <location>
        <begin position="133"/>
        <end position="151"/>
    </location>
</feature>
<keyword evidence="5 7" id="KW-0472">Membrane</keyword>